<feature type="compositionally biased region" description="Gly residues" evidence="1">
    <location>
        <begin position="61"/>
        <end position="81"/>
    </location>
</feature>
<dbReference type="EMBL" id="MU070531">
    <property type="protein sequence ID" value="KAF5827322.1"/>
    <property type="molecule type" value="Genomic_DNA"/>
</dbReference>
<gene>
    <name evidence="2" type="ORF">DUNSADRAFT_859</name>
</gene>
<organism evidence="2 3">
    <name type="scientific">Dunaliella salina</name>
    <name type="common">Green alga</name>
    <name type="synonym">Protococcus salinus</name>
    <dbReference type="NCBI Taxonomy" id="3046"/>
    <lineage>
        <taxon>Eukaryota</taxon>
        <taxon>Viridiplantae</taxon>
        <taxon>Chlorophyta</taxon>
        <taxon>core chlorophytes</taxon>
        <taxon>Chlorophyceae</taxon>
        <taxon>CS clade</taxon>
        <taxon>Chlamydomonadales</taxon>
        <taxon>Dunaliellaceae</taxon>
        <taxon>Dunaliella</taxon>
    </lineage>
</organism>
<reference evidence="2" key="1">
    <citation type="submission" date="2017-08" db="EMBL/GenBank/DDBJ databases">
        <authorList>
            <person name="Polle J.E."/>
            <person name="Barry K."/>
            <person name="Cushman J."/>
            <person name="Schmutz J."/>
            <person name="Tran D."/>
            <person name="Hathwaick L.T."/>
            <person name="Yim W.C."/>
            <person name="Jenkins J."/>
            <person name="Mckie-Krisberg Z.M."/>
            <person name="Prochnik S."/>
            <person name="Lindquist E."/>
            <person name="Dockter R.B."/>
            <person name="Adam C."/>
            <person name="Molina H."/>
            <person name="Bunkerborg J."/>
            <person name="Jin E."/>
            <person name="Buchheim M."/>
            <person name="Magnuson J."/>
        </authorList>
    </citation>
    <scope>NUCLEOTIDE SEQUENCE</scope>
    <source>
        <strain evidence="2">CCAP 19/18</strain>
    </source>
</reference>
<sequence>MQLEIYTQQEAPIIDVNKQNHPGLYLPKYQPDPAHIGQHFLGLPAAARAPEPPQGPANESGGEGVFMGLGNAGEGRGGQGSDSGTSTPADSDAEDAPAQQHAPVGVTKVEARQKLAELLQAFDGVLPGLPQQCRCGDGITHTCVHFEGLEVLSFCCEIKFERSALPSPAGRFSSHANLLVMLACTKTLPHLLATIQASRLQIASLSLSPLPPCTQLRQFEANIGRFSIEGPGPGQLSDNLMKAFFAALRSIGAGLKGDGGTSRLQRVRDVAKKLKSHTKLLLAGPIGLYALACVRAGLPPNIYATLQLLLQVCGLLWCKVLPKCAIRTLQALVLKAVCMVELHLPVSERDIKLHMLFELSHSISLLGPCFTYSMFPAESRWGELVRMLKNRRYAEASMMLGMIDKEILSFFEKHGMHVEPSEVSDQVQLDEPWGEEQLLSWAGDLSIKLLEEVKGPSRMHVLSPQMRYHLRVYYTREDQEYDDLWQRYTAYCIPRLSDDLRSRLDINPNSAGGWDMNPDVFESLRARWNEWAHSADAQLDDSQRSLTKMWQGKVLCSKKVSVLGVPFSVGDWFMARPNDEEDGGDVTPLPGAAEGMPKYGVPKRMWCGKIKRIIQHDRWLRLEQPDEREAMLEVEWHVSLPVEHGGPYSVAYQSPLVLAAAHTTECPFFPVRSMLPIKFCAMRSLGLPARCPPCLVLIRRQWHCLSAVKLPVPWPSV</sequence>
<name>A0ABQ7FYB0_DUNSA</name>
<dbReference type="Proteomes" id="UP000815325">
    <property type="component" value="Unassembled WGS sequence"/>
</dbReference>
<protein>
    <submittedName>
        <fullName evidence="2">Uncharacterized protein</fullName>
    </submittedName>
</protein>
<evidence type="ECO:0000313" key="2">
    <source>
        <dbReference type="EMBL" id="KAF5827322.1"/>
    </source>
</evidence>
<evidence type="ECO:0000313" key="3">
    <source>
        <dbReference type="Proteomes" id="UP000815325"/>
    </source>
</evidence>
<accession>A0ABQ7FYB0</accession>
<keyword evidence="3" id="KW-1185">Reference proteome</keyword>
<proteinExistence type="predicted"/>
<feature type="region of interest" description="Disordered" evidence="1">
    <location>
        <begin position="46"/>
        <end position="102"/>
    </location>
</feature>
<evidence type="ECO:0000256" key="1">
    <source>
        <dbReference type="SAM" id="MobiDB-lite"/>
    </source>
</evidence>
<comment type="caution">
    <text evidence="2">The sequence shown here is derived from an EMBL/GenBank/DDBJ whole genome shotgun (WGS) entry which is preliminary data.</text>
</comment>